<evidence type="ECO:0000313" key="3">
    <source>
        <dbReference type="EMBL" id="CZR61386.1"/>
    </source>
</evidence>
<dbReference type="AlphaFoldDB" id="A0A1L7X8R7"/>
<keyword evidence="1" id="KW-0862">Zinc</keyword>
<accession>A0A1L7X8R7</accession>
<dbReference type="Gene3D" id="3.30.160.60">
    <property type="entry name" value="Classic Zinc Finger"/>
    <property type="match status" value="1"/>
</dbReference>
<keyword evidence="4" id="KW-1185">Reference proteome</keyword>
<dbReference type="Proteomes" id="UP000184330">
    <property type="component" value="Unassembled WGS sequence"/>
</dbReference>
<sequence>MSSKRRTHLTKLYKCLEPDCVKRFAQQQNLDRHIEREHRAVPTKYCHCTVDGCKYASTGEWRKSFLRADQAKEHIKEYGHYGPHSANVRPRRAENTLPPGHSITIYLEEWTALDEDRSSQHQRTIQSYEYDSSKTKLWHEDNTGDQFCREEFDGCLDGLSCQETDCYYHSCPPEGLERVFFKTEKGLQEHSRRAHEPPGDTASDLAPRQTIHYQIYESKQPDSTTGLENFNQTPWGSGIEYPNELDSYDQIFRAPDWTNEAFTHEPLDPAVSLDWGELFAAEPRVATAPQPAARELSSSFDCLPRSSNGKDQNLHLDVNIQDQTTVSTWNPIVSTFDFEMAYPLDSFISSPLLTTLFSPTLTTIFLSLPLPIQLQTLPHQFHRTSHSNASNVTAVNNHLLAPLIGNVTREMYTMIPNTAVPFQDVNGLAKEDFRGGIN</sequence>
<reference evidence="3 4" key="1">
    <citation type="submission" date="2016-03" db="EMBL/GenBank/DDBJ databases">
        <authorList>
            <person name="Ploux O."/>
        </authorList>
    </citation>
    <scope>NUCLEOTIDE SEQUENCE [LARGE SCALE GENOMIC DNA]</scope>
    <source>
        <strain evidence="3 4">UAMH 11012</strain>
    </source>
</reference>
<feature type="domain" description="C2H2-type" evidence="2">
    <location>
        <begin position="13"/>
        <end position="38"/>
    </location>
</feature>
<keyword evidence="1" id="KW-0479">Metal-binding</keyword>
<dbReference type="EMBL" id="FJOG01000018">
    <property type="protein sequence ID" value="CZR61386.1"/>
    <property type="molecule type" value="Genomic_DNA"/>
</dbReference>
<dbReference type="GO" id="GO:0008270">
    <property type="term" value="F:zinc ion binding"/>
    <property type="evidence" value="ECO:0007669"/>
    <property type="project" value="UniProtKB-KW"/>
</dbReference>
<organism evidence="3 4">
    <name type="scientific">Phialocephala subalpina</name>
    <dbReference type="NCBI Taxonomy" id="576137"/>
    <lineage>
        <taxon>Eukaryota</taxon>
        <taxon>Fungi</taxon>
        <taxon>Dikarya</taxon>
        <taxon>Ascomycota</taxon>
        <taxon>Pezizomycotina</taxon>
        <taxon>Leotiomycetes</taxon>
        <taxon>Helotiales</taxon>
        <taxon>Mollisiaceae</taxon>
        <taxon>Phialocephala</taxon>
        <taxon>Phialocephala fortinii species complex</taxon>
    </lineage>
</organism>
<dbReference type="InterPro" id="IPR013087">
    <property type="entry name" value="Znf_C2H2_type"/>
</dbReference>
<dbReference type="PROSITE" id="PS00028">
    <property type="entry name" value="ZINC_FINGER_C2H2_1"/>
    <property type="match status" value="1"/>
</dbReference>
<protein>
    <recommendedName>
        <fullName evidence="2">C2H2-type domain-containing protein</fullName>
    </recommendedName>
</protein>
<keyword evidence="1" id="KW-0863">Zinc-finger</keyword>
<dbReference type="PROSITE" id="PS50157">
    <property type="entry name" value="ZINC_FINGER_C2H2_2"/>
    <property type="match status" value="1"/>
</dbReference>
<evidence type="ECO:0000313" key="4">
    <source>
        <dbReference type="Proteomes" id="UP000184330"/>
    </source>
</evidence>
<evidence type="ECO:0000259" key="2">
    <source>
        <dbReference type="PROSITE" id="PS50157"/>
    </source>
</evidence>
<dbReference type="STRING" id="576137.A0A1L7X8R7"/>
<dbReference type="SMART" id="SM00355">
    <property type="entry name" value="ZnF_C2H2"/>
    <property type="match status" value="3"/>
</dbReference>
<evidence type="ECO:0000256" key="1">
    <source>
        <dbReference type="PROSITE-ProRule" id="PRU00042"/>
    </source>
</evidence>
<proteinExistence type="predicted"/>
<name>A0A1L7X8R7_9HELO</name>
<gene>
    <name evidence="3" type="ORF">PAC_11282</name>
</gene>
<dbReference type="OrthoDB" id="2687452at2759"/>